<feature type="chain" id="PRO_5024354429" evidence="4">
    <location>
        <begin position="28"/>
        <end position="118"/>
    </location>
</feature>
<evidence type="ECO:0000259" key="5">
    <source>
        <dbReference type="Pfam" id="PF07715"/>
    </source>
</evidence>
<proteinExistence type="inferred from homology"/>
<keyword evidence="1" id="KW-0813">Transport</keyword>
<dbReference type="RefSeq" id="WP_150095162.1">
    <property type="nucleotide sequence ID" value="NZ_VWXT01000019.1"/>
</dbReference>
<dbReference type="InterPro" id="IPR012910">
    <property type="entry name" value="Plug_dom"/>
</dbReference>
<dbReference type="InterPro" id="IPR039426">
    <property type="entry name" value="TonB-dep_rcpt-like"/>
</dbReference>
<feature type="non-terminal residue" evidence="6">
    <location>
        <position position="118"/>
    </location>
</feature>
<feature type="short sequence motif" description="TonB box" evidence="2">
    <location>
        <begin position="35"/>
        <end position="41"/>
    </location>
</feature>
<feature type="compositionally biased region" description="Polar residues" evidence="3">
    <location>
        <begin position="68"/>
        <end position="94"/>
    </location>
</feature>
<comment type="similarity">
    <text evidence="1">Belongs to the TonB-dependent receptor family.</text>
</comment>
<dbReference type="Gene3D" id="2.170.130.10">
    <property type="entry name" value="TonB-dependent receptor, plug domain"/>
    <property type="match status" value="1"/>
</dbReference>
<keyword evidence="1" id="KW-1134">Transmembrane beta strand</keyword>
<evidence type="ECO:0000256" key="4">
    <source>
        <dbReference type="SAM" id="SignalP"/>
    </source>
</evidence>
<keyword evidence="6" id="KW-0675">Receptor</keyword>
<dbReference type="AlphaFoldDB" id="A0A5M8FYE7"/>
<feature type="domain" description="TonB-dependent receptor plug" evidence="5">
    <location>
        <begin position="50"/>
        <end position="117"/>
    </location>
</feature>
<name>A0A5M8FYE7_PSEVE</name>
<comment type="subcellular location">
    <subcellularLocation>
        <location evidence="1">Cell outer membrane</location>
        <topology evidence="1">Multi-pass membrane protein</topology>
    </subcellularLocation>
</comment>
<evidence type="ECO:0000256" key="2">
    <source>
        <dbReference type="PROSITE-ProRule" id="PRU10143"/>
    </source>
</evidence>
<reference evidence="6 7" key="1">
    <citation type="submission" date="2019-09" db="EMBL/GenBank/DDBJ databases">
        <title>Genomic sequencing of 4 copper resistant soil isolates.</title>
        <authorList>
            <person name="Havryliuk O."/>
        </authorList>
    </citation>
    <scope>NUCLEOTIDE SEQUENCE [LARGE SCALE GENOMIC DNA]</scope>
    <source>
        <strain evidence="6 7">UKR4</strain>
    </source>
</reference>
<dbReference type="PANTHER" id="PTHR47234:SF3">
    <property type="entry name" value="SECRETIN_TONB SHORT N-TERMINAL DOMAIN-CONTAINING PROTEIN"/>
    <property type="match status" value="1"/>
</dbReference>
<keyword evidence="1" id="KW-0998">Cell outer membrane</keyword>
<dbReference type="Pfam" id="PF07715">
    <property type="entry name" value="Plug"/>
    <property type="match status" value="1"/>
</dbReference>
<dbReference type="EMBL" id="VWXT01000019">
    <property type="protein sequence ID" value="KAA6188860.1"/>
    <property type="molecule type" value="Genomic_DNA"/>
</dbReference>
<comment type="caution">
    <text evidence="6">The sequence shown here is derived from an EMBL/GenBank/DDBJ whole genome shotgun (WGS) entry which is preliminary data.</text>
</comment>
<evidence type="ECO:0000256" key="3">
    <source>
        <dbReference type="SAM" id="MobiDB-lite"/>
    </source>
</evidence>
<evidence type="ECO:0000313" key="6">
    <source>
        <dbReference type="EMBL" id="KAA6188860.1"/>
    </source>
</evidence>
<feature type="signal peptide" evidence="4">
    <location>
        <begin position="1"/>
        <end position="27"/>
    </location>
</feature>
<organism evidence="6 7">
    <name type="scientific">Pseudomonas veronii</name>
    <dbReference type="NCBI Taxonomy" id="76761"/>
    <lineage>
        <taxon>Bacteria</taxon>
        <taxon>Pseudomonadati</taxon>
        <taxon>Pseudomonadota</taxon>
        <taxon>Gammaproteobacteria</taxon>
        <taxon>Pseudomonadales</taxon>
        <taxon>Pseudomonadaceae</taxon>
        <taxon>Pseudomonas</taxon>
    </lineage>
</organism>
<keyword evidence="1" id="KW-0812">Transmembrane</keyword>
<accession>A0A5M8FYE7</accession>
<keyword evidence="2" id="KW-0798">TonB box</keyword>
<dbReference type="SUPFAM" id="SSF56935">
    <property type="entry name" value="Porins"/>
    <property type="match status" value="1"/>
</dbReference>
<dbReference type="PROSITE" id="PS00430">
    <property type="entry name" value="TONB_DEPENDENT_REC_1"/>
    <property type="match status" value="1"/>
</dbReference>
<dbReference type="Proteomes" id="UP000323909">
    <property type="component" value="Unassembled WGS sequence"/>
</dbReference>
<evidence type="ECO:0000256" key="1">
    <source>
        <dbReference type="PROSITE-ProRule" id="PRU01360"/>
    </source>
</evidence>
<dbReference type="InterPro" id="IPR037066">
    <property type="entry name" value="Plug_dom_sf"/>
</dbReference>
<sequence length="118" mass="12546">MKLTAYRPTLQLAPLMFAGFTMLPAYGATDDTLDTVIVTGSRGSEARTVTSSPSPIDVISAQQLEKTGSSSLRTALQKTLPSFSQRPSGSSNDSIARPYSLRGLNGSNVLVLVNGKRR</sequence>
<keyword evidence="4" id="KW-0732">Signal</keyword>
<dbReference type="GO" id="GO:0009279">
    <property type="term" value="C:cell outer membrane"/>
    <property type="evidence" value="ECO:0007669"/>
    <property type="project" value="UniProtKB-SubCell"/>
</dbReference>
<keyword evidence="1" id="KW-0472">Membrane</keyword>
<evidence type="ECO:0000313" key="7">
    <source>
        <dbReference type="Proteomes" id="UP000323909"/>
    </source>
</evidence>
<feature type="region of interest" description="Disordered" evidence="3">
    <location>
        <begin position="68"/>
        <end position="98"/>
    </location>
</feature>
<dbReference type="PROSITE" id="PS52016">
    <property type="entry name" value="TONB_DEPENDENT_REC_3"/>
    <property type="match status" value="1"/>
</dbReference>
<dbReference type="PANTHER" id="PTHR47234">
    <property type="match status" value="1"/>
</dbReference>
<protein>
    <submittedName>
        <fullName evidence="6">TonB-dependent receptor plug domain-containing protein</fullName>
    </submittedName>
</protein>
<gene>
    <name evidence="6" type="ORF">F3K53_01365</name>
</gene>
<dbReference type="InterPro" id="IPR010916">
    <property type="entry name" value="TonB_box_CS"/>
</dbReference>